<dbReference type="Proteomes" id="UP001177744">
    <property type="component" value="Unassembled WGS sequence"/>
</dbReference>
<dbReference type="EMBL" id="JAULJE010000026">
    <property type="protein sequence ID" value="KAK1327683.1"/>
    <property type="molecule type" value="Genomic_DNA"/>
</dbReference>
<dbReference type="InterPro" id="IPR032103">
    <property type="entry name" value="NHE_CaM-bd"/>
</dbReference>
<accession>A0AA40HAV6</accession>
<sequence length="105" mass="12123">MAENQEEQDTLSYNRHNLTADTSERQAKEILIRRRHSLRESIRKDSSLSRERRECTWNMVGIGSRRQNAEHGRHQLWRYGGGGEWGRQTKVGHLSLSSGRASGGY</sequence>
<dbReference type="Pfam" id="PF16644">
    <property type="entry name" value="NEXCaM_BD"/>
    <property type="match status" value="1"/>
</dbReference>
<keyword evidence="4" id="KW-1185">Reference proteome</keyword>
<feature type="domain" description="Sodium/hydrogen exchanger regulatory region" evidence="2">
    <location>
        <begin position="8"/>
        <end position="56"/>
    </location>
</feature>
<gene>
    <name evidence="3" type="ORF">QTO34_012828</name>
</gene>
<proteinExistence type="predicted"/>
<evidence type="ECO:0000313" key="4">
    <source>
        <dbReference type="Proteomes" id="UP001177744"/>
    </source>
</evidence>
<feature type="region of interest" description="Disordered" evidence="1">
    <location>
        <begin position="1"/>
        <end position="25"/>
    </location>
</feature>
<dbReference type="Gene3D" id="6.10.250.2020">
    <property type="match status" value="1"/>
</dbReference>
<protein>
    <recommendedName>
        <fullName evidence="2">Sodium/hydrogen exchanger regulatory region domain-containing protein</fullName>
    </recommendedName>
</protein>
<evidence type="ECO:0000256" key="1">
    <source>
        <dbReference type="SAM" id="MobiDB-lite"/>
    </source>
</evidence>
<feature type="compositionally biased region" description="Polar residues" evidence="1">
    <location>
        <begin position="10"/>
        <end position="21"/>
    </location>
</feature>
<evidence type="ECO:0000259" key="2">
    <source>
        <dbReference type="Pfam" id="PF16644"/>
    </source>
</evidence>
<reference evidence="3" key="1">
    <citation type="submission" date="2023-06" db="EMBL/GenBank/DDBJ databases">
        <title>Reference genome for the Northern bat (Eptesicus nilssonii), a most northern bat species.</title>
        <authorList>
            <person name="Laine V.N."/>
            <person name="Pulliainen A.T."/>
            <person name="Lilley T.M."/>
        </authorList>
    </citation>
    <scope>NUCLEOTIDE SEQUENCE</scope>
    <source>
        <strain evidence="3">BLF_Eptnil</strain>
        <tissue evidence="3">Kidney</tissue>
    </source>
</reference>
<organism evidence="3 4">
    <name type="scientific">Cnephaeus nilssonii</name>
    <name type="common">Northern bat</name>
    <name type="synonym">Eptesicus nilssonii</name>
    <dbReference type="NCBI Taxonomy" id="3371016"/>
    <lineage>
        <taxon>Eukaryota</taxon>
        <taxon>Metazoa</taxon>
        <taxon>Chordata</taxon>
        <taxon>Craniata</taxon>
        <taxon>Vertebrata</taxon>
        <taxon>Euteleostomi</taxon>
        <taxon>Mammalia</taxon>
        <taxon>Eutheria</taxon>
        <taxon>Laurasiatheria</taxon>
        <taxon>Chiroptera</taxon>
        <taxon>Yangochiroptera</taxon>
        <taxon>Vespertilionidae</taxon>
        <taxon>Cnephaeus</taxon>
    </lineage>
</organism>
<evidence type="ECO:0000313" key="3">
    <source>
        <dbReference type="EMBL" id="KAK1327683.1"/>
    </source>
</evidence>
<dbReference type="AlphaFoldDB" id="A0AA40HAV6"/>
<name>A0AA40HAV6_CNENI</name>
<comment type="caution">
    <text evidence="3">The sequence shown here is derived from an EMBL/GenBank/DDBJ whole genome shotgun (WGS) entry which is preliminary data.</text>
</comment>